<dbReference type="SUPFAM" id="SSF52047">
    <property type="entry name" value="RNI-like"/>
    <property type="match status" value="1"/>
</dbReference>
<gene>
    <name evidence="1" type="ORF">B0H16DRAFT_1902879</name>
</gene>
<evidence type="ECO:0000313" key="2">
    <source>
        <dbReference type="Proteomes" id="UP001215598"/>
    </source>
</evidence>
<sequence length="428" mass="47594">MASVLALPFDVMTQIFTLALPPESVLLPSTSIPPGPLLFASICQQWREFAFATHELWNTVDLELSPNSIKKISRLLNIWIPRAGNLVVSMSLSFKHGALGSNYRTKIVRPLEKLLARYALQWISIDLPLPMLALTTLRYPEEGFPSLQKLILARAVNDVTNGRVDTFSTSKELRDVCIVGGTIKNLVLPWEQLTTLNLRYASVAECVQTLALVPNLVQFTANVASSGSPIHAPPLAHLASLILRGSPPLSSYLLDFLTLPALRRLELNFHGSQPVTSLPSLIARSRCSLRRLSVHPGRLWTKDHYMELFHALDSLEGLEIRKPSPSLDQGIRLLKAQQPHLLLPHLTSLSIESFSHGGDVTLLVDVIVSRWNTNAAAALPARLKSFRFTSTAVRSTAFARLRRLKEEGLRVQILRIEADDSTDDVEYY</sequence>
<name>A0AAD7DYK0_9AGAR</name>
<dbReference type="Proteomes" id="UP001215598">
    <property type="component" value="Unassembled WGS sequence"/>
</dbReference>
<dbReference type="Gene3D" id="3.80.10.10">
    <property type="entry name" value="Ribonuclease Inhibitor"/>
    <property type="match status" value="1"/>
</dbReference>
<accession>A0AAD7DYK0</accession>
<reference evidence="1" key="1">
    <citation type="submission" date="2023-03" db="EMBL/GenBank/DDBJ databases">
        <title>Massive genome expansion in bonnet fungi (Mycena s.s.) driven by repeated elements and novel gene families across ecological guilds.</title>
        <authorList>
            <consortium name="Lawrence Berkeley National Laboratory"/>
            <person name="Harder C.B."/>
            <person name="Miyauchi S."/>
            <person name="Viragh M."/>
            <person name="Kuo A."/>
            <person name="Thoen E."/>
            <person name="Andreopoulos B."/>
            <person name="Lu D."/>
            <person name="Skrede I."/>
            <person name="Drula E."/>
            <person name="Henrissat B."/>
            <person name="Morin E."/>
            <person name="Kohler A."/>
            <person name="Barry K."/>
            <person name="LaButti K."/>
            <person name="Morin E."/>
            <person name="Salamov A."/>
            <person name="Lipzen A."/>
            <person name="Mereny Z."/>
            <person name="Hegedus B."/>
            <person name="Baldrian P."/>
            <person name="Stursova M."/>
            <person name="Weitz H."/>
            <person name="Taylor A."/>
            <person name="Grigoriev I.V."/>
            <person name="Nagy L.G."/>
            <person name="Martin F."/>
            <person name="Kauserud H."/>
        </authorList>
    </citation>
    <scope>NUCLEOTIDE SEQUENCE</scope>
    <source>
        <strain evidence="1">CBHHK182m</strain>
    </source>
</reference>
<dbReference type="AlphaFoldDB" id="A0AAD7DYK0"/>
<proteinExistence type="predicted"/>
<keyword evidence="2" id="KW-1185">Reference proteome</keyword>
<evidence type="ECO:0000313" key="1">
    <source>
        <dbReference type="EMBL" id="KAJ7700909.1"/>
    </source>
</evidence>
<dbReference type="InterPro" id="IPR032675">
    <property type="entry name" value="LRR_dom_sf"/>
</dbReference>
<evidence type="ECO:0008006" key="3">
    <source>
        <dbReference type="Google" id="ProtNLM"/>
    </source>
</evidence>
<comment type="caution">
    <text evidence="1">The sequence shown here is derived from an EMBL/GenBank/DDBJ whole genome shotgun (WGS) entry which is preliminary data.</text>
</comment>
<protein>
    <recommendedName>
        <fullName evidence="3">F-box domain-containing protein</fullName>
    </recommendedName>
</protein>
<dbReference type="EMBL" id="JARKIB010000547">
    <property type="protein sequence ID" value="KAJ7700909.1"/>
    <property type="molecule type" value="Genomic_DNA"/>
</dbReference>
<organism evidence="1 2">
    <name type="scientific">Mycena metata</name>
    <dbReference type="NCBI Taxonomy" id="1033252"/>
    <lineage>
        <taxon>Eukaryota</taxon>
        <taxon>Fungi</taxon>
        <taxon>Dikarya</taxon>
        <taxon>Basidiomycota</taxon>
        <taxon>Agaricomycotina</taxon>
        <taxon>Agaricomycetes</taxon>
        <taxon>Agaricomycetidae</taxon>
        <taxon>Agaricales</taxon>
        <taxon>Marasmiineae</taxon>
        <taxon>Mycenaceae</taxon>
        <taxon>Mycena</taxon>
    </lineage>
</organism>